<dbReference type="AlphaFoldDB" id="A0A940SVV7"/>
<dbReference type="Proteomes" id="UP000674938">
    <property type="component" value="Unassembled WGS sequence"/>
</dbReference>
<dbReference type="EMBL" id="JAEEGA010000009">
    <property type="protein sequence ID" value="MBP1042299.1"/>
    <property type="molecule type" value="Genomic_DNA"/>
</dbReference>
<evidence type="ECO:0000256" key="7">
    <source>
        <dbReference type="ARBA" id="ARBA00023004"/>
    </source>
</evidence>
<evidence type="ECO:0000256" key="3">
    <source>
        <dbReference type="ARBA" id="ARBA00001954"/>
    </source>
</evidence>
<dbReference type="GO" id="GO:0046872">
    <property type="term" value="F:metal ion binding"/>
    <property type="evidence" value="ECO:0007669"/>
    <property type="project" value="UniProtKB-KW"/>
</dbReference>
<dbReference type="GO" id="GO:1901135">
    <property type="term" value="P:carbohydrate derivative metabolic process"/>
    <property type="evidence" value="ECO:0007669"/>
    <property type="project" value="UniProtKB-ARBA"/>
</dbReference>
<keyword evidence="7" id="KW-0408">Iron</keyword>
<dbReference type="Pfam" id="PF00834">
    <property type="entry name" value="Ribul_P_3_epim"/>
    <property type="match status" value="1"/>
</dbReference>
<evidence type="ECO:0000256" key="10">
    <source>
        <dbReference type="ARBA" id="ARBA00023277"/>
    </source>
</evidence>
<dbReference type="SUPFAM" id="SSF51366">
    <property type="entry name" value="Ribulose-phoshate binding barrel"/>
    <property type="match status" value="1"/>
</dbReference>
<evidence type="ECO:0000256" key="9">
    <source>
        <dbReference type="ARBA" id="ARBA00023235"/>
    </source>
</evidence>
<evidence type="ECO:0000256" key="8">
    <source>
        <dbReference type="ARBA" id="ARBA00023211"/>
    </source>
</evidence>
<organism evidence="11 12">
    <name type="scientific">Vagococcus allomyrinae</name>
    <dbReference type="NCBI Taxonomy" id="2794353"/>
    <lineage>
        <taxon>Bacteria</taxon>
        <taxon>Bacillati</taxon>
        <taxon>Bacillota</taxon>
        <taxon>Bacilli</taxon>
        <taxon>Lactobacillales</taxon>
        <taxon>Enterococcaceae</taxon>
        <taxon>Vagococcus</taxon>
    </lineage>
</organism>
<dbReference type="GO" id="GO:0006163">
    <property type="term" value="P:purine nucleotide metabolic process"/>
    <property type="evidence" value="ECO:0007669"/>
    <property type="project" value="UniProtKB-ARBA"/>
</dbReference>
<evidence type="ECO:0000256" key="4">
    <source>
        <dbReference type="ARBA" id="ARBA00011738"/>
    </source>
</evidence>
<dbReference type="RefSeq" id="WP_209529339.1">
    <property type="nucleotide sequence ID" value="NZ_JAEEGA010000009.1"/>
</dbReference>
<proteinExistence type="predicted"/>
<sequence>MKKVVASIMCANAMKMQTELNALAEAGIDWLHCDVMDAVFVDNLAMAPYNLQPIVADRRFTTDIHLAACHPETIAKLFFATPPDYLTFHIEACRDPAQLIEAIHSQGIKAGIAISPATDLDQLLPFVAKVDLVLVMTVPPGFSGQAFRNRVLPKLRALQDYLKTLEVPPLVQVDGNINLQTIKQINAYGSANLFVVGTSGLFNGEQWSYREKVEALKKVIGVSG</sequence>
<accession>A0A940SVV7</accession>
<comment type="cofactor">
    <cofactor evidence="2">
        <name>Zn(2+)</name>
        <dbReference type="ChEBI" id="CHEBI:29105"/>
    </cofactor>
</comment>
<dbReference type="GO" id="GO:0046496">
    <property type="term" value="P:nicotinamide nucleotide metabolic process"/>
    <property type="evidence" value="ECO:0007669"/>
    <property type="project" value="UniProtKB-ARBA"/>
</dbReference>
<dbReference type="NCBIfam" id="NF004076">
    <property type="entry name" value="PRK05581.1-4"/>
    <property type="match status" value="1"/>
</dbReference>
<keyword evidence="8" id="KW-0464">Manganese</keyword>
<dbReference type="GO" id="GO:0005975">
    <property type="term" value="P:carbohydrate metabolic process"/>
    <property type="evidence" value="ECO:0007669"/>
    <property type="project" value="InterPro"/>
</dbReference>
<name>A0A940SVV7_9ENTE</name>
<evidence type="ECO:0000313" key="11">
    <source>
        <dbReference type="EMBL" id="MBP1042299.1"/>
    </source>
</evidence>
<gene>
    <name evidence="11" type="ORF">I6N95_14865</name>
</gene>
<dbReference type="InterPro" id="IPR000056">
    <property type="entry name" value="Ribul_P_3_epim-like"/>
</dbReference>
<dbReference type="GO" id="GO:0006091">
    <property type="term" value="P:generation of precursor metabolites and energy"/>
    <property type="evidence" value="ECO:0007669"/>
    <property type="project" value="UniProtKB-ARBA"/>
</dbReference>
<evidence type="ECO:0000313" key="12">
    <source>
        <dbReference type="Proteomes" id="UP000674938"/>
    </source>
</evidence>
<comment type="cofactor">
    <cofactor evidence="3">
        <name>Fe(2+)</name>
        <dbReference type="ChEBI" id="CHEBI:29033"/>
    </cofactor>
</comment>
<keyword evidence="9" id="KW-0413">Isomerase</keyword>
<keyword evidence="5" id="KW-0479">Metal-binding</keyword>
<keyword evidence="12" id="KW-1185">Reference proteome</keyword>
<keyword evidence="6" id="KW-0862">Zinc</keyword>
<protein>
    <submittedName>
        <fullName evidence="11">Ribulose-phosphate 3-epimerase</fullName>
    </submittedName>
</protein>
<evidence type="ECO:0000256" key="6">
    <source>
        <dbReference type="ARBA" id="ARBA00022833"/>
    </source>
</evidence>
<dbReference type="FunFam" id="3.20.20.70:FF:000191">
    <property type="entry name" value="ribulose-phosphate 3-epimerase isoform X2"/>
    <property type="match status" value="1"/>
</dbReference>
<dbReference type="InterPro" id="IPR011060">
    <property type="entry name" value="RibuloseP-bd_barrel"/>
</dbReference>
<keyword evidence="10" id="KW-0119">Carbohydrate metabolism</keyword>
<dbReference type="GO" id="GO:0016857">
    <property type="term" value="F:racemase and epimerase activity, acting on carbohydrates and derivatives"/>
    <property type="evidence" value="ECO:0007669"/>
    <property type="project" value="InterPro"/>
</dbReference>
<dbReference type="InterPro" id="IPR013785">
    <property type="entry name" value="Aldolase_TIM"/>
</dbReference>
<dbReference type="CDD" id="cd00429">
    <property type="entry name" value="RPE"/>
    <property type="match status" value="1"/>
</dbReference>
<evidence type="ECO:0000256" key="2">
    <source>
        <dbReference type="ARBA" id="ARBA00001947"/>
    </source>
</evidence>
<reference evidence="11" key="1">
    <citation type="submission" date="2020-12" db="EMBL/GenBank/DDBJ databases">
        <title>Vagococcus allomyrinae sp. nov. and Enterococcus lavae sp. nov., isolated from the larvae of Allomyrina dichotoma.</title>
        <authorList>
            <person name="Lee S.D."/>
        </authorList>
    </citation>
    <scope>NUCLEOTIDE SEQUENCE</scope>
    <source>
        <strain evidence="11">BWB3-3</strain>
    </source>
</reference>
<comment type="subunit">
    <text evidence="4">Homodimer.</text>
</comment>
<dbReference type="PANTHER" id="PTHR11749">
    <property type="entry name" value="RIBULOSE-5-PHOSPHATE-3-EPIMERASE"/>
    <property type="match status" value="1"/>
</dbReference>
<evidence type="ECO:0000256" key="1">
    <source>
        <dbReference type="ARBA" id="ARBA00001936"/>
    </source>
</evidence>
<dbReference type="Gene3D" id="3.20.20.70">
    <property type="entry name" value="Aldolase class I"/>
    <property type="match status" value="1"/>
</dbReference>
<comment type="cofactor">
    <cofactor evidence="1">
        <name>Mn(2+)</name>
        <dbReference type="ChEBI" id="CHEBI:29035"/>
    </cofactor>
</comment>
<evidence type="ECO:0000256" key="5">
    <source>
        <dbReference type="ARBA" id="ARBA00022723"/>
    </source>
</evidence>
<dbReference type="PROSITE" id="PS01086">
    <property type="entry name" value="RIBUL_P_3_EPIMER_2"/>
    <property type="match status" value="1"/>
</dbReference>
<comment type="caution">
    <text evidence="11">The sequence shown here is derived from an EMBL/GenBank/DDBJ whole genome shotgun (WGS) entry which is preliminary data.</text>
</comment>